<evidence type="ECO:0000256" key="2">
    <source>
        <dbReference type="ARBA" id="ARBA00022692"/>
    </source>
</evidence>
<dbReference type="Pfam" id="PF00892">
    <property type="entry name" value="EamA"/>
    <property type="match status" value="2"/>
</dbReference>
<evidence type="ECO:0000256" key="3">
    <source>
        <dbReference type="ARBA" id="ARBA00022989"/>
    </source>
</evidence>
<accession>A0A0H5QQW8</accession>
<comment type="subcellular location">
    <subcellularLocation>
        <location evidence="1">Membrane</location>
        <topology evidence="1">Multi-pass membrane protein</topology>
    </subcellularLocation>
</comment>
<evidence type="ECO:0000256" key="1">
    <source>
        <dbReference type="ARBA" id="ARBA00004141"/>
    </source>
</evidence>
<proteinExistence type="predicted"/>
<feature type="transmembrane region" description="Helical" evidence="5">
    <location>
        <begin position="223"/>
        <end position="244"/>
    </location>
</feature>
<feature type="transmembrane region" description="Helical" evidence="5">
    <location>
        <begin position="250"/>
        <end position="272"/>
    </location>
</feature>
<sequence length="391" mass="43436">MARVQLVATIVYSQLVMESMMRRINVSSKLRNTMSEFLWDRRGSLMILGSTFCFATGLLFCKLGRHHGVHAMWFVLGRCIWQTAWAGALVYWNDIDPMKAVQGRLLTVVLRASLSSFSNNVILYTQMFGSQLGLASVFFFSVPVYSTAGAHYLLGERAGLLEIGSVISGMVGIIFLAQPSEVFPATDREPDFFYTLLCFLAGGTASFGFVTMRKLKNVNFLPIALISGILGVAMASVPCLFVEFPTNAPWSVLLYLFGSGTMSFIELCLLNVGLQIEPASPTSVIRLFAPVLGYFFQWIVLSGEPDFYGVIGVLILTTTVMNMVVQCTTMKEAQAIFLPKDMLQHEREKIGLLTADIERENSGVEMTTIRNELRRDSYYSLAGENNEPDED</sequence>
<reference evidence="7" key="1">
    <citation type="submission" date="2015-04" db="EMBL/GenBank/DDBJ databases">
        <title>The genome sequence of the plant pathogenic Rhizarian Plasmodiophora brassicae reveals insights in its biotrophic life cycle and the origin of chitin synthesis.</title>
        <authorList>
            <person name="Schwelm A."/>
            <person name="Fogelqvist J."/>
            <person name="Knaust A."/>
            <person name="Julke S."/>
            <person name="Lilja T."/>
            <person name="Dhandapani V."/>
            <person name="Bonilla-Rosso G."/>
            <person name="Karlsson M."/>
            <person name="Shevchenko A."/>
            <person name="Choi S.R."/>
            <person name="Kim H.G."/>
            <person name="Park J.Y."/>
            <person name="Lim Y.P."/>
            <person name="Ludwig-Muller J."/>
            <person name="Dixelius C."/>
        </authorList>
    </citation>
    <scope>NUCLEOTIDE SEQUENCE</scope>
    <source>
        <tissue evidence="7">Potato root galls</tissue>
    </source>
</reference>
<feature type="transmembrane region" description="Helical" evidence="5">
    <location>
        <begin position="45"/>
        <end position="65"/>
    </location>
</feature>
<dbReference type="PANTHER" id="PTHR22911:SF6">
    <property type="entry name" value="SOLUTE CARRIER FAMILY 35 MEMBER G1"/>
    <property type="match status" value="1"/>
</dbReference>
<dbReference type="EMBL" id="HACM01003424">
    <property type="protein sequence ID" value="CRZ03866.1"/>
    <property type="molecule type" value="Transcribed_RNA"/>
</dbReference>
<feature type="transmembrane region" description="Helical" evidence="5">
    <location>
        <begin position="160"/>
        <end position="180"/>
    </location>
</feature>
<feature type="transmembrane region" description="Helical" evidence="5">
    <location>
        <begin position="132"/>
        <end position="153"/>
    </location>
</feature>
<organism evidence="7">
    <name type="scientific">Spongospora subterranea</name>
    <dbReference type="NCBI Taxonomy" id="70186"/>
    <lineage>
        <taxon>Eukaryota</taxon>
        <taxon>Sar</taxon>
        <taxon>Rhizaria</taxon>
        <taxon>Endomyxa</taxon>
        <taxon>Phytomyxea</taxon>
        <taxon>Plasmodiophorida</taxon>
        <taxon>Plasmodiophoridae</taxon>
        <taxon>Spongospora</taxon>
    </lineage>
</organism>
<feature type="transmembrane region" description="Helical" evidence="5">
    <location>
        <begin position="71"/>
        <end position="93"/>
    </location>
</feature>
<dbReference type="PANTHER" id="PTHR22911">
    <property type="entry name" value="ACYL-MALONYL CONDENSING ENZYME-RELATED"/>
    <property type="match status" value="1"/>
</dbReference>
<feature type="transmembrane region" description="Helical" evidence="5">
    <location>
        <begin position="307"/>
        <end position="325"/>
    </location>
</feature>
<evidence type="ECO:0000259" key="6">
    <source>
        <dbReference type="Pfam" id="PF00892"/>
    </source>
</evidence>
<dbReference type="InterPro" id="IPR037185">
    <property type="entry name" value="EmrE-like"/>
</dbReference>
<dbReference type="InterPro" id="IPR000620">
    <property type="entry name" value="EamA_dom"/>
</dbReference>
<dbReference type="GO" id="GO:0016020">
    <property type="term" value="C:membrane"/>
    <property type="evidence" value="ECO:0007669"/>
    <property type="project" value="UniProtKB-SubCell"/>
</dbReference>
<evidence type="ECO:0000313" key="7">
    <source>
        <dbReference type="EMBL" id="CRZ03866.1"/>
    </source>
</evidence>
<feature type="domain" description="EamA" evidence="6">
    <location>
        <begin position="42"/>
        <end position="176"/>
    </location>
</feature>
<keyword evidence="3 5" id="KW-1133">Transmembrane helix</keyword>
<keyword evidence="2 5" id="KW-0812">Transmembrane</keyword>
<dbReference type="SUPFAM" id="SSF103481">
    <property type="entry name" value="Multidrug resistance efflux transporter EmrE"/>
    <property type="match status" value="1"/>
</dbReference>
<feature type="transmembrane region" description="Helical" evidence="5">
    <location>
        <begin position="105"/>
        <end position="126"/>
    </location>
</feature>
<feature type="domain" description="EamA" evidence="6">
    <location>
        <begin position="195"/>
        <end position="320"/>
    </location>
</feature>
<dbReference type="AlphaFoldDB" id="A0A0H5QQW8"/>
<protein>
    <recommendedName>
        <fullName evidence="6">EamA domain-containing protein</fullName>
    </recommendedName>
</protein>
<evidence type="ECO:0000256" key="5">
    <source>
        <dbReference type="SAM" id="Phobius"/>
    </source>
</evidence>
<feature type="transmembrane region" description="Helical" evidence="5">
    <location>
        <begin position="284"/>
        <end position="301"/>
    </location>
</feature>
<keyword evidence="4 5" id="KW-0472">Membrane</keyword>
<evidence type="ECO:0000256" key="4">
    <source>
        <dbReference type="ARBA" id="ARBA00023136"/>
    </source>
</evidence>
<name>A0A0H5QQW8_9EUKA</name>
<feature type="transmembrane region" description="Helical" evidence="5">
    <location>
        <begin position="192"/>
        <end position="211"/>
    </location>
</feature>